<dbReference type="GO" id="GO:0015074">
    <property type="term" value="P:DNA integration"/>
    <property type="evidence" value="ECO:0007669"/>
    <property type="project" value="InterPro"/>
</dbReference>
<proteinExistence type="predicted"/>
<feature type="domain" description="Integrase catalytic" evidence="1">
    <location>
        <begin position="3"/>
        <end position="33"/>
    </location>
</feature>
<protein>
    <submittedName>
        <fullName evidence="2">Transposase</fullName>
    </submittedName>
</protein>
<keyword evidence="3" id="KW-1185">Reference proteome</keyword>
<evidence type="ECO:0000259" key="1">
    <source>
        <dbReference type="Pfam" id="PF13683"/>
    </source>
</evidence>
<reference evidence="2 3" key="1">
    <citation type="submission" date="2019-09" db="EMBL/GenBank/DDBJ databases">
        <title>Nocardioides panacisoli sp. nov., isolated from the soil of a ginseng field.</title>
        <authorList>
            <person name="Cho C."/>
        </authorList>
    </citation>
    <scope>NUCLEOTIDE SEQUENCE [LARGE SCALE GENOMIC DNA]</scope>
    <source>
        <strain evidence="2 3">BN130099</strain>
    </source>
</reference>
<name>A0A5B1L384_9ACTN</name>
<dbReference type="AlphaFoldDB" id="A0A5B1L384"/>
<dbReference type="Pfam" id="PF13683">
    <property type="entry name" value="rve_3"/>
    <property type="match status" value="1"/>
</dbReference>
<feature type="non-terminal residue" evidence="2">
    <location>
        <position position="99"/>
    </location>
</feature>
<feature type="non-terminal residue" evidence="2">
    <location>
        <position position="1"/>
    </location>
</feature>
<dbReference type="EMBL" id="VUJV01000019">
    <property type="protein sequence ID" value="KAA1414994.1"/>
    <property type="molecule type" value="Genomic_DNA"/>
</dbReference>
<gene>
    <name evidence="2" type="ORF">F0U44_22135</name>
</gene>
<evidence type="ECO:0000313" key="3">
    <source>
        <dbReference type="Proteomes" id="UP000325003"/>
    </source>
</evidence>
<organism evidence="2 3">
    <name type="scientific">Nocardioides humilatus</name>
    <dbReference type="NCBI Taxonomy" id="2607660"/>
    <lineage>
        <taxon>Bacteria</taxon>
        <taxon>Bacillati</taxon>
        <taxon>Actinomycetota</taxon>
        <taxon>Actinomycetes</taxon>
        <taxon>Propionibacteriales</taxon>
        <taxon>Nocardioidaceae</taxon>
        <taxon>Nocardioides</taxon>
    </lineage>
</organism>
<accession>A0A5B1L384</accession>
<sequence>PAATIADLQAQLDEFRDTYNNHRPHRAHRRTTPAAVYAALPKASPATAADPGIHYRLRYDRVDVWGKVSFRRAGRMHPLGVGYAHRGTKILAIADDTTV</sequence>
<dbReference type="Proteomes" id="UP000325003">
    <property type="component" value="Unassembled WGS sequence"/>
</dbReference>
<comment type="caution">
    <text evidence="2">The sequence shown here is derived from an EMBL/GenBank/DDBJ whole genome shotgun (WGS) entry which is preliminary data.</text>
</comment>
<dbReference type="RefSeq" id="WP_149730573.1">
    <property type="nucleotide sequence ID" value="NZ_VUJV01000019.1"/>
</dbReference>
<evidence type="ECO:0000313" key="2">
    <source>
        <dbReference type="EMBL" id="KAA1414994.1"/>
    </source>
</evidence>
<dbReference type="InterPro" id="IPR001584">
    <property type="entry name" value="Integrase_cat-core"/>
</dbReference>
<reference evidence="2 3" key="2">
    <citation type="submission" date="2019-09" db="EMBL/GenBank/DDBJ databases">
        <authorList>
            <person name="Jin C."/>
        </authorList>
    </citation>
    <scope>NUCLEOTIDE SEQUENCE [LARGE SCALE GENOMIC DNA]</scope>
    <source>
        <strain evidence="2 3">BN130099</strain>
    </source>
</reference>